<reference evidence="6 7" key="1">
    <citation type="submission" date="2018-03" db="EMBL/GenBank/DDBJ databases">
        <title>Genomic Encyclopedia of Type Strains, Phase III (KMG-III): the genomes of soil and plant-associated and newly described type strains.</title>
        <authorList>
            <person name="Whitman W."/>
        </authorList>
    </citation>
    <scope>NUCLEOTIDE SEQUENCE [LARGE SCALE GENOMIC DNA]</scope>
    <source>
        <strain evidence="6 7">CGMCC 4.7104</strain>
    </source>
</reference>
<dbReference type="Proteomes" id="UP000238312">
    <property type="component" value="Unassembled WGS sequence"/>
</dbReference>
<name>A0A2T0N4S1_9ACTN</name>
<keyword evidence="2" id="KW-0058">Aromatic hydrocarbons catabolism</keyword>
<evidence type="ECO:0000256" key="4">
    <source>
        <dbReference type="PIRSR" id="PIRSR001112-1"/>
    </source>
</evidence>
<dbReference type="PANTHER" id="PTHR21661">
    <property type="entry name" value="EPOXIDE HYDROLASE 1-RELATED"/>
    <property type="match status" value="1"/>
</dbReference>
<feature type="active site" description="Proton acceptor" evidence="4">
    <location>
        <position position="344"/>
    </location>
</feature>
<dbReference type="InterPro" id="IPR010497">
    <property type="entry name" value="Epoxide_hydro_N"/>
</dbReference>
<evidence type="ECO:0000313" key="6">
    <source>
        <dbReference type="EMBL" id="PRX67369.1"/>
    </source>
</evidence>
<comment type="caution">
    <text evidence="6">The sequence shown here is derived from an EMBL/GenBank/DDBJ whole genome shotgun (WGS) entry which is preliminary data.</text>
</comment>
<comment type="similarity">
    <text evidence="1">Belongs to the peptidase S33 family.</text>
</comment>
<accession>A0A2T0N4S1</accession>
<dbReference type="GO" id="GO:0097176">
    <property type="term" value="P:epoxide metabolic process"/>
    <property type="evidence" value="ECO:0007669"/>
    <property type="project" value="TreeGrafter"/>
</dbReference>
<evidence type="ECO:0000259" key="5">
    <source>
        <dbReference type="Pfam" id="PF06441"/>
    </source>
</evidence>
<feature type="active site" description="Proton donor" evidence="4">
    <location>
        <position position="294"/>
    </location>
</feature>
<feature type="active site" description="Nucleophile" evidence="4">
    <location>
        <position position="172"/>
    </location>
</feature>
<dbReference type="PANTHER" id="PTHR21661:SF35">
    <property type="entry name" value="EPOXIDE HYDROLASE"/>
    <property type="match status" value="1"/>
</dbReference>
<evidence type="ECO:0000256" key="1">
    <source>
        <dbReference type="ARBA" id="ARBA00010088"/>
    </source>
</evidence>
<dbReference type="Pfam" id="PF06441">
    <property type="entry name" value="EHN"/>
    <property type="match status" value="1"/>
</dbReference>
<dbReference type="Gene3D" id="3.40.50.1820">
    <property type="entry name" value="alpha/beta hydrolase"/>
    <property type="match status" value="1"/>
</dbReference>
<proteinExistence type="inferred from homology"/>
<dbReference type="InterPro" id="IPR029058">
    <property type="entry name" value="AB_hydrolase_fold"/>
</dbReference>
<sequence length="380" mass="41412">MPPNVPGMDTFVIDISQDRLDDLRDRLARTRRPDALDGTGWSYGVPPEAVRELAAYWEDGYDWREHEARLNELPQYTTVIDGQLVHFAHLRSAREDAPPLLLTHGWPSSFADFSRVAGPLSRDFHVIVPSIPGFTCSGPTREPGWGVRRIAAAWITLMDRLGYGRFGVQGGDFGSLISAAVSRAAPGRVAGVHLNASVTAFPDDDLSGLTEEERERAAGVERWKEVNGYAVIQGTRPQTLAYALADSPAGQLAWNLDAFASWGRDAGGLTPDDLLTNISLYWFTGTAGSAGRLYRESVPDWAPPAAPDPTPTAFALFPGDTTVRRYADRVHHVVRWSEYPRGGHYAALQAPPVRRGRQGVLPRPAAVTRGAGWISAGLAP</sequence>
<dbReference type="PIRSF" id="PIRSF001112">
    <property type="entry name" value="Epoxide_hydrolase"/>
    <property type="match status" value="1"/>
</dbReference>
<dbReference type="GO" id="GO:0004301">
    <property type="term" value="F:epoxide hydrolase activity"/>
    <property type="evidence" value="ECO:0007669"/>
    <property type="project" value="TreeGrafter"/>
</dbReference>
<keyword evidence="3" id="KW-0378">Hydrolase</keyword>
<organism evidence="6 7">
    <name type="scientific">Nonomuraea fuscirosea</name>
    <dbReference type="NCBI Taxonomy" id="1291556"/>
    <lineage>
        <taxon>Bacteria</taxon>
        <taxon>Bacillati</taxon>
        <taxon>Actinomycetota</taxon>
        <taxon>Actinomycetes</taxon>
        <taxon>Streptosporangiales</taxon>
        <taxon>Streptosporangiaceae</taxon>
        <taxon>Nonomuraea</taxon>
    </lineage>
</organism>
<protein>
    <submittedName>
        <fullName evidence="6">Pimeloyl-ACP methyl ester carboxylesterase</fullName>
    </submittedName>
</protein>
<evidence type="ECO:0000256" key="3">
    <source>
        <dbReference type="ARBA" id="ARBA00022801"/>
    </source>
</evidence>
<dbReference type="InterPro" id="IPR016292">
    <property type="entry name" value="Epoxide_hydrolase"/>
</dbReference>
<evidence type="ECO:0000313" key="7">
    <source>
        <dbReference type="Proteomes" id="UP000238312"/>
    </source>
</evidence>
<dbReference type="SUPFAM" id="SSF53474">
    <property type="entry name" value="alpha/beta-Hydrolases"/>
    <property type="match status" value="1"/>
</dbReference>
<keyword evidence="7" id="KW-1185">Reference proteome</keyword>
<dbReference type="EMBL" id="PVNG01000004">
    <property type="protein sequence ID" value="PRX67369.1"/>
    <property type="molecule type" value="Genomic_DNA"/>
</dbReference>
<evidence type="ECO:0000256" key="2">
    <source>
        <dbReference type="ARBA" id="ARBA00022797"/>
    </source>
</evidence>
<feature type="domain" description="Epoxide hydrolase N-terminal" evidence="5">
    <location>
        <begin position="9"/>
        <end position="113"/>
    </location>
</feature>
<gene>
    <name evidence="6" type="ORF">B0I32_104125</name>
</gene>
<dbReference type="AlphaFoldDB" id="A0A2T0N4S1"/>